<feature type="domain" description="Histone chaperone" evidence="5">
    <location>
        <begin position="415"/>
        <end position="450"/>
    </location>
</feature>
<evidence type="ECO:0000259" key="5">
    <source>
        <dbReference type="SMART" id="SM01082"/>
    </source>
</evidence>
<dbReference type="Pfam" id="PF09649">
    <property type="entry name" value="CHZ"/>
    <property type="match status" value="1"/>
</dbReference>
<dbReference type="OMA" id="APTVYKK"/>
<evidence type="ECO:0000256" key="4">
    <source>
        <dbReference type="SAM" id="MobiDB-lite"/>
    </source>
</evidence>
<accession>A0A4Y7J072</accession>
<dbReference type="InterPro" id="IPR037647">
    <property type="entry name" value="HIRIP3"/>
</dbReference>
<feature type="compositionally biased region" description="Basic and acidic residues" evidence="4">
    <location>
        <begin position="142"/>
        <end position="157"/>
    </location>
</feature>
<feature type="region of interest" description="Disordered" evidence="4">
    <location>
        <begin position="396"/>
        <end position="484"/>
    </location>
</feature>
<name>A0A4Y7J072_PAPSO</name>
<feature type="compositionally biased region" description="Low complexity" evidence="4">
    <location>
        <begin position="244"/>
        <end position="253"/>
    </location>
</feature>
<dbReference type="STRING" id="3469.A0A4Y7J072"/>
<feature type="compositionally biased region" description="Polar residues" evidence="4">
    <location>
        <begin position="311"/>
        <end position="332"/>
    </location>
</feature>
<feature type="region of interest" description="Disordered" evidence="4">
    <location>
        <begin position="218"/>
        <end position="349"/>
    </location>
</feature>
<keyword evidence="7" id="KW-1185">Reference proteome</keyword>
<comment type="subcellular location">
    <subcellularLocation>
        <location evidence="1">Nucleus</location>
    </subcellularLocation>
</comment>
<dbReference type="PANTHER" id="PTHR15410">
    <property type="entry name" value="HIRA-INTERACTING PROTEIN 3"/>
    <property type="match status" value="1"/>
</dbReference>
<organism evidence="6 7">
    <name type="scientific">Papaver somniferum</name>
    <name type="common">Opium poppy</name>
    <dbReference type="NCBI Taxonomy" id="3469"/>
    <lineage>
        <taxon>Eukaryota</taxon>
        <taxon>Viridiplantae</taxon>
        <taxon>Streptophyta</taxon>
        <taxon>Embryophyta</taxon>
        <taxon>Tracheophyta</taxon>
        <taxon>Spermatophyta</taxon>
        <taxon>Magnoliopsida</taxon>
        <taxon>Ranunculales</taxon>
        <taxon>Papaveraceae</taxon>
        <taxon>Papaveroideae</taxon>
        <taxon>Papaver</taxon>
    </lineage>
</organism>
<sequence>MEELHDTESPKKKMEEVEQGSDFEKQITTAMKARVGHFKDQADSLTFEGVRRVIEKDLGMETFALDVHKRFVKNCLQECFERANQESASKSSEETTETISHQTKVGKQELTEGLQTKVSNSEDEEKTVGSPATGLLAGDGTKQNEVEDTHIDKSEKALTEDTIENAIKKRASYFRANSARITLAGVRRLLEEDLKVEKNALNPFKKFVSAELDKVLASAEIAEPATKGKNQKPKKESNIKKSAKVSSEGSSDASESEVEEVDDDDEVKPKKKPTLKRKLQTSGGPKNLKRPAKETKITSNKKMKPEEPISEGSNGANDGGNTSDDVNSQSSAEGEHVKKKKDVPTVVHGKRVEHLKSVIKSCGMSISPNVYKKAKQAPESKREAYLVKELEDLLAKEGLSANPSEKEIKAVRKKKERTKELEGINLDNIVSSSRRRSSSNFIMPPKPKIESDEEEDSEDEADDDEDDDDSNSDEYDEEVEEESE</sequence>
<feature type="region of interest" description="Disordered" evidence="4">
    <location>
        <begin position="84"/>
        <end position="157"/>
    </location>
</feature>
<dbReference type="InterPro" id="IPR019098">
    <property type="entry name" value="Histone_chaperone_domain_CHZ"/>
</dbReference>
<evidence type="ECO:0000313" key="6">
    <source>
        <dbReference type="EMBL" id="RZC54217.1"/>
    </source>
</evidence>
<evidence type="ECO:0000256" key="2">
    <source>
        <dbReference type="ARBA" id="ARBA00023186"/>
    </source>
</evidence>
<gene>
    <name evidence="6" type="ORF">C5167_013066</name>
</gene>
<feature type="compositionally biased region" description="Acidic residues" evidence="4">
    <location>
        <begin position="451"/>
        <end position="484"/>
    </location>
</feature>
<dbReference type="AlphaFoldDB" id="A0A4Y7J072"/>
<feature type="compositionally biased region" description="Acidic residues" evidence="4">
    <location>
        <begin position="254"/>
        <end position="266"/>
    </location>
</feature>
<evidence type="ECO:0000313" key="7">
    <source>
        <dbReference type="Proteomes" id="UP000316621"/>
    </source>
</evidence>
<feature type="compositionally biased region" description="Basic residues" evidence="4">
    <location>
        <begin position="269"/>
        <end position="279"/>
    </location>
</feature>
<proteinExistence type="predicted"/>
<dbReference type="GO" id="GO:0005634">
    <property type="term" value="C:nucleus"/>
    <property type="evidence" value="ECO:0007669"/>
    <property type="project" value="UniProtKB-SubCell"/>
</dbReference>
<dbReference type="Proteomes" id="UP000316621">
    <property type="component" value="Chromosome 3"/>
</dbReference>
<evidence type="ECO:0000256" key="1">
    <source>
        <dbReference type="ARBA" id="ARBA00004123"/>
    </source>
</evidence>
<dbReference type="OrthoDB" id="514832at2759"/>
<dbReference type="PANTHER" id="PTHR15410:SF2">
    <property type="entry name" value="HIRA-INTERACTING PROTEIN 3"/>
    <property type="match status" value="1"/>
</dbReference>
<dbReference type="EMBL" id="CM010717">
    <property type="protein sequence ID" value="RZC54217.1"/>
    <property type="molecule type" value="Genomic_DNA"/>
</dbReference>
<evidence type="ECO:0000256" key="3">
    <source>
        <dbReference type="ARBA" id="ARBA00023242"/>
    </source>
</evidence>
<dbReference type="SMART" id="SM01082">
    <property type="entry name" value="CHZ"/>
    <property type="match status" value="1"/>
</dbReference>
<dbReference type="Gramene" id="RZC54217">
    <property type="protein sequence ID" value="RZC54217"/>
    <property type="gene ID" value="C5167_013066"/>
</dbReference>
<feature type="region of interest" description="Disordered" evidence="4">
    <location>
        <begin position="1"/>
        <end position="21"/>
    </location>
</feature>
<keyword evidence="2" id="KW-0143">Chaperone</keyword>
<reference evidence="6 7" key="1">
    <citation type="journal article" date="2018" name="Science">
        <title>The opium poppy genome and morphinan production.</title>
        <authorList>
            <person name="Guo L."/>
            <person name="Winzer T."/>
            <person name="Yang X."/>
            <person name="Li Y."/>
            <person name="Ning Z."/>
            <person name="He Z."/>
            <person name="Teodor R."/>
            <person name="Lu Y."/>
            <person name="Bowser T.A."/>
            <person name="Graham I.A."/>
            <person name="Ye K."/>
        </authorList>
    </citation>
    <scope>NUCLEOTIDE SEQUENCE [LARGE SCALE GENOMIC DNA]</scope>
    <source>
        <strain evidence="7">cv. HN1</strain>
        <tissue evidence="6">Leaves</tissue>
    </source>
</reference>
<feature type="compositionally biased region" description="Basic and acidic residues" evidence="4">
    <location>
        <begin position="1"/>
        <end position="16"/>
    </location>
</feature>
<keyword evidence="3" id="KW-0539">Nucleus</keyword>
<protein>
    <recommendedName>
        <fullName evidence="5">Histone chaperone domain-containing protein</fullName>
    </recommendedName>
</protein>